<dbReference type="InterPro" id="IPR007492">
    <property type="entry name" value="LytTR_DNA-bd_dom"/>
</dbReference>
<keyword evidence="4" id="KW-1185">Reference proteome</keyword>
<dbReference type="EMBL" id="SRXW01000002">
    <property type="protein sequence ID" value="TGY89387.1"/>
    <property type="molecule type" value="Genomic_DNA"/>
</dbReference>
<feature type="transmembrane region" description="Helical" evidence="1">
    <location>
        <begin position="61"/>
        <end position="79"/>
    </location>
</feature>
<name>A0A4S2H1H2_9PROT</name>
<dbReference type="PROSITE" id="PS50930">
    <property type="entry name" value="HTH_LYTTR"/>
    <property type="match status" value="1"/>
</dbReference>
<feature type="domain" description="HTH LytTR-type" evidence="2">
    <location>
        <begin position="115"/>
        <end position="202"/>
    </location>
</feature>
<feature type="transmembrane region" description="Helical" evidence="1">
    <location>
        <begin position="28"/>
        <end position="49"/>
    </location>
</feature>
<proteinExistence type="predicted"/>
<sequence length="202" mass="22003">MALGGLFGWNSGNLIACWKPDWPLWTHYALAAVAVSVPVTVAVMAINAWFDGRLDWRGLPLTFFFVLVISAFATGVGYVTDRLRARPPAAGPGASPRASPALTDKLPLNLRNAPILALQSEDHYLRVHTGRGDALILMRLSDAIAAAEALDGAQTHRSWWVARDAVRQVRKGDGRATLTLEGGIEAPVSRTYYPKLREAGWF</sequence>
<protein>
    <submittedName>
        <fullName evidence="3">LytTR family transcriptional regulator</fullName>
    </submittedName>
</protein>
<evidence type="ECO:0000313" key="3">
    <source>
        <dbReference type="EMBL" id="TGY89387.1"/>
    </source>
</evidence>
<evidence type="ECO:0000259" key="2">
    <source>
        <dbReference type="PROSITE" id="PS50930"/>
    </source>
</evidence>
<reference evidence="3 4" key="1">
    <citation type="journal article" date="2017" name="Int. J. Syst. Evol. Microbiol.">
        <title>Marinicauda algicola sp. nov., isolated from a marine red alga Rhodosorus marinus.</title>
        <authorList>
            <person name="Jeong S.E."/>
            <person name="Jeon S.H."/>
            <person name="Chun B.H."/>
            <person name="Kim D.W."/>
            <person name="Jeon C.O."/>
        </authorList>
    </citation>
    <scope>NUCLEOTIDE SEQUENCE [LARGE SCALE GENOMIC DNA]</scope>
    <source>
        <strain evidence="3 4">JCM 31718</strain>
    </source>
</reference>
<organism evidence="3 4">
    <name type="scientific">Marinicauda algicola</name>
    <dbReference type="NCBI Taxonomy" id="2029849"/>
    <lineage>
        <taxon>Bacteria</taxon>
        <taxon>Pseudomonadati</taxon>
        <taxon>Pseudomonadota</taxon>
        <taxon>Alphaproteobacteria</taxon>
        <taxon>Maricaulales</taxon>
        <taxon>Maricaulaceae</taxon>
        <taxon>Marinicauda</taxon>
    </lineage>
</organism>
<evidence type="ECO:0000313" key="4">
    <source>
        <dbReference type="Proteomes" id="UP000308054"/>
    </source>
</evidence>
<keyword evidence="1" id="KW-1133">Transmembrane helix</keyword>
<keyword evidence="1" id="KW-0472">Membrane</keyword>
<evidence type="ECO:0000256" key="1">
    <source>
        <dbReference type="SAM" id="Phobius"/>
    </source>
</evidence>
<dbReference type="Pfam" id="PF04397">
    <property type="entry name" value="LytTR"/>
    <property type="match status" value="1"/>
</dbReference>
<dbReference type="Gene3D" id="2.40.50.1020">
    <property type="entry name" value="LytTr DNA-binding domain"/>
    <property type="match status" value="1"/>
</dbReference>
<keyword evidence="1" id="KW-0812">Transmembrane</keyword>
<dbReference type="GO" id="GO:0003677">
    <property type="term" value="F:DNA binding"/>
    <property type="evidence" value="ECO:0007669"/>
    <property type="project" value="InterPro"/>
</dbReference>
<comment type="caution">
    <text evidence="3">The sequence shown here is derived from an EMBL/GenBank/DDBJ whole genome shotgun (WGS) entry which is preliminary data.</text>
</comment>
<dbReference type="AlphaFoldDB" id="A0A4S2H1H2"/>
<dbReference type="Proteomes" id="UP000308054">
    <property type="component" value="Unassembled WGS sequence"/>
</dbReference>
<dbReference type="OrthoDB" id="7028951at2"/>
<dbReference type="SMART" id="SM00850">
    <property type="entry name" value="LytTR"/>
    <property type="match status" value="1"/>
</dbReference>
<gene>
    <name evidence="3" type="ORF">E5163_09010</name>
</gene>
<accession>A0A4S2H1H2</accession>